<evidence type="ECO:0000259" key="3">
    <source>
        <dbReference type="PROSITE" id="PS51186"/>
    </source>
</evidence>
<evidence type="ECO:0000256" key="2">
    <source>
        <dbReference type="ARBA" id="ARBA00023315"/>
    </source>
</evidence>
<organism evidence="4 5">
    <name type="scientific">Demequina lutea</name>
    <dbReference type="NCBI Taxonomy" id="431489"/>
    <lineage>
        <taxon>Bacteria</taxon>
        <taxon>Bacillati</taxon>
        <taxon>Actinomycetota</taxon>
        <taxon>Actinomycetes</taxon>
        <taxon>Micrococcales</taxon>
        <taxon>Demequinaceae</taxon>
        <taxon>Demequina</taxon>
    </lineage>
</organism>
<keyword evidence="1 4" id="KW-0808">Transferase</keyword>
<dbReference type="PROSITE" id="PS51186">
    <property type="entry name" value="GNAT"/>
    <property type="match status" value="1"/>
</dbReference>
<dbReference type="InterPro" id="IPR016181">
    <property type="entry name" value="Acyl_CoA_acyltransferase"/>
</dbReference>
<accession>A0A7Y9ZCM4</accession>
<dbReference type="PANTHER" id="PTHR43877">
    <property type="entry name" value="AMINOALKYLPHOSPHONATE N-ACETYLTRANSFERASE-RELATED-RELATED"/>
    <property type="match status" value="1"/>
</dbReference>
<dbReference type="Proteomes" id="UP000547973">
    <property type="component" value="Unassembled WGS sequence"/>
</dbReference>
<evidence type="ECO:0000313" key="5">
    <source>
        <dbReference type="Proteomes" id="UP000547973"/>
    </source>
</evidence>
<keyword evidence="2 4" id="KW-0012">Acyltransferase</keyword>
<dbReference type="InterPro" id="IPR050832">
    <property type="entry name" value="Bact_Acetyltransf"/>
</dbReference>
<dbReference type="PANTHER" id="PTHR43877:SF2">
    <property type="entry name" value="AMINOALKYLPHOSPHONATE N-ACETYLTRANSFERASE-RELATED"/>
    <property type="match status" value="1"/>
</dbReference>
<dbReference type="Gene3D" id="3.40.630.30">
    <property type="match status" value="1"/>
</dbReference>
<dbReference type="EMBL" id="JACBZO010000001">
    <property type="protein sequence ID" value="NYI41753.1"/>
    <property type="molecule type" value="Genomic_DNA"/>
</dbReference>
<evidence type="ECO:0000256" key="1">
    <source>
        <dbReference type="ARBA" id="ARBA00022679"/>
    </source>
</evidence>
<dbReference type="RefSeq" id="WP_062076132.1">
    <property type="nucleotide sequence ID" value="NZ_BBRC01000017.1"/>
</dbReference>
<protein>
    <submittedName>
        <fullName evidence="4">Putative GNAT family N-acyltransferase</fullName>
    </submittedName>
</protein>
<dbReference type="CDD" id="cd04301">
    <property type="entry name" value="NAT_SF"/>
    <property type="match status" value="1"/>
</dbReference>
<evidence type="ECO:0000313" key="4">
    <source>
        <dbReference type="EMBL" id="NYI41753.1"/>
    </source>
</evidence>
<comment type="caution">
    <text evidence="4">The sequence shown here is derived from an EMBL/GenBank/DDBJ whole genome shotgun (WGS) entry which is preliminary data.</text>
</comment>
<dbReference type="InterPro" id="IPR000182">
    <property type="entry name" value="GNAT_dom"/>
</dbReference>
<dbReference type="Pfam" id="PF13673">
    <property type="entry name" value="Acetyltransf_10"/>
    <property type="match status" value="1"/>
</dbReference>
<dbReference type="SUPFAM" id="SSF55729">
    <property type="entry name" value="Acyl-CoA N-acyltransferases (Nat)"/>
    <property type="match status" value="1"/>
</dbReference>
<dbReference type="GO" id="GO:0016747">
    <property type="term" value="F:acyltransferase activity, transferring groups other than amino-acyl groups"/>
    <property type="evidence" value="ECO:0007669"/>
    <property type="project" value="InterPro"/>
</dbReference>
<dbReference type="OrthoDB" id="9796171at2"/>
<name>A0A7Y9ZCM4_9MICO</name>
<reference evidence="4 5" key="1">
    <citation type="submission" date="2020-07" db="EMBL/GenBank/DDBJ databases">
        <title>Sequencing the genomes of 1000 actinobacteria strains.</title>
        <authorList>
            <person name="Klenk H.-P."/>
        </authorList>
    </citation>
    <scope>NUCLEOTIDE SEQUENCE [LARGE SCALE GENOMIC DNA]</scope>
    <source>
        <strain evidence="4 5">DSM 19970</strain>
    </source>
</reference>
<keyword evidence="5" id="KW-1185">Reference proteome</keyword>
<gene>
    <name evidence="4" type="ORF">BKA03_001872</name>
</gene>
<dbReference type="AlphaFoldDB" id="A0A7Y9ZCM4"/>
<sequence length="166" mass="17772">MRVISITTPEEFAEALAVRFAVFVGEQGVSPDAERDGIDIDPRTLHVLAYSDEGEVLGTGRLVAPHSDAAHGAAVGFGNMDPSHPHIGRLAVLSSARGAGAGKALMIELERQALALFGEGRRIRVELSAQDHALAFYKKLGYTTFGDGYLDEGIPHHDAFKIVVPR</sequence>
<proteinExistence type="predicted"/>
<feature type="domain" description="N-acetyltransferase" evidence="3">
    <location>
        <begin position="2"/>
        <end position="166"/>
    </location>
</feature>